<keyword evidence="1" id="KW-0479">Metal-binding</keyword>
<comment type="caution">
    <text evidence="7">The sequence shown here is derived from an EMBL/GenBank/DDBJ whole genome shotgun (WGS) entry which is preliminary data.</text>
</comment>
<keyword evidence="3" id="KW-0862">Zinc</keyword>
<dbReference type="InterPro" id="IPR000315">
    <property type="entry name" value="Znf_B-box"/>
</dbReference>
<dbReference type="CDD" id="cd19821">
    <property type="entry name" value="Bbox1_BBX-like"/>
    <property type="match status" value="1"/>
</dbReference>
<dbReference type="SMART" id="SM00336">
    <property type="entry name" value="BBOX"/>
    <property type="match status" value="2"/>
</dbReference>
<evidence type="ECO:0000256" key="5">
    <source>
        <dbReference type="SAM" id="MobiDB-lite"/>
    </source>
</evidence>
<keyword evidence="2 4" id="KW-0863">Zinc-finger</keyword>
<evidence type="ECO:0000256" key="2">
    <source>
        <dbReference type="ARBA" id="ARBA00022771"/>
    </source>
</evidence>
<proteinExistence type="predicted"/>
<evidence type="ECO:0000259" key="6">
    <source>
        <dbReference type="PROSITE" id="PS50119"/>
    </source>
</evidence>
<evidence type="ECO:0000256" key="4">
    <source>
        <dbReference type="PROSITE-ProRule" id="PRU00024"/>
    </source>
</evidence>
<evidence type="ECO:0000313" key="8">
    <source>
        <dbReference type="Proteomes" id="UP001140949"/>
    </source>
</evidence>
<protein>
    <submittedName>
        <fullName evidence="7">Zinc finger protein CONSTANS-LIKE 14-like</fullName>
    </submittedName>
</protein>
<evidence type="ECO:0000256" key="3">
    <source>
        <dbReference type="ARBA" id="ARBA00022833"/>
    </source>
</evidence>
<reference evidence="7" key="2">
    <citation type="submission" date="2023-04" db="EMBL/GenBank/DDBJ databases">
        <authorList>
            <person name="Bruccoleri R.E."/>
            <person name="Oakeley E.J."/>
            <person name="Faust A.-M."/>
            <person name="Dessus-Babus S."/>
            <person name="Altorfer M."/>
            <person name="Burckhardt D."/>
            <person name="Oertli M."/>
            <person name="Naumann U."/>
            <person name="Petersen F."/>
            <person name="Wong J."/>
        </authorList>
    </citation>
    <scope>NUCLEOTIDE SEQUENCE</scope>
    <source>
        <strain evidence="7">GSM-AAB239-AS_SAM_17_03QT</strain>
        <tissue evidence="7">Leaf</tissue>
    </source>
</reference>
<dbReference type="GO" id="GO:0008270">
    <property type="term" value="F:zinc ion binding"/>
    <property type="evidence" value="ECO:0007669"/>
    <property type="project" value="UniProtKB-KW"/>
</dbReference>
<dbReference type="PROSITE" id="PS50119">
    <property type="entry name" value="ZF_BBOX"/>
    <property type="match status" value="1"/>
</dbReference>
<name>A0AAX6I4Y4_IRIPA</name>
<reference evidence="7" key="1">
    <citation type="journal article" date="2023" name="GigaByte">
        <title>Genome assembly of the bearded iris, Iris pallida Lam.</title>
        <authorList>
            <person name="Bruccoleri R.E."/>
            <person name="Oakeley E.J."/>
            <person name="Faust A.M.E."/>
            <person name="Altorfer M."/>
            <person name="Dessus-Babus S."/>
            <person name="Burckhardt D."/>
            <person name="Oertli M."/>
            <person name="Naumann U."/>
            <person name="Petersen F."/>
            <person name="Wong J."/>
        </authorList>
    </citation>
    <scope>NUCLEOTIDE SEQUENCE</scope>
    <source>
        <strain evidence="7">GSM-AAB239-AS_SAM_17_03QT</strain>
    </source>
</reference>
<organism evidence="7 8">
    <name type="scientific">Iris pallida</name>
    <name type="common">Sweet iris</name>
    <dbReference type="NCBI Taxonomy" id="29817"/>
    <lineage>
        <taxon>Eukaryota</taxon>
        <taxon>Viridiplantae</taxon>
        <taxon>Streptophyta</taxon>
        <taxon>Embryophyta</taxon>
        <taxon>Tracheophyta</taxon>
        <taxon>Spermatophyta</taxon>
        <taxon>Magnoliopsida</taxon>
        <taxon>Liliopsida</taxon>
        <taxon>Asparagales</taxon>
        <taxon>Iridaceae</taxon>
        <taxon>Iridoideae</taxon>
        <taxon>Irideae</taxon>
        <taxon>Iris</taxon>
    </lineage>
</organism>
<feature type="region of interest" description="Disordered" evidence="5">
    <location>
        <begin position="120"/>
        <end position="143"/>
    </location>
</feature>
<dbReference type="Proteomes" id="UP001140949">
    <property type="component" value="Unassembled WGS sequence"/>
</dbReference>
<dbReference type="InterPro" id="IPR049808">
    <property type="entry name" value="CONSTANS-like_Bbox1"/>
</dbReference>
<feature type="domain" description="B box-type" evidence="6">
    <location>
        <begin position="4"/>
        <end position="51"/>
    </location>
</feature>
<evidence type="ECO:0000313" key="7">
    <source>
        <dbReference type="EMBL" id="KAJ6847983.1"/>
    </source>
</evidence>
<keyword evidence="8" id="KW-1185">Reference proteome</keyword>
<dbReference type="PANTHER" id="PTHR31717:SF45">
    <property type="entry name" value="ZINC FINGER PROTEIN CONSTANS-LIKE 14-RELATED"/>
    <property type="match status" value="1"/>
</dbReference>
<evidence type="ECO:0000256" key="1">
    <source>
        <dbReference type="ARBA" id="ARBA00022723"/>
    </source>
</evidence>
<dbReference type="AlphaFoldDB" id="A0AAX6I4Y4"/>
<accession>A0AAX6I4Y4</accession>
<feature type="compositionally biased region" description="Low complexity" evidence="5">
    <location>
        <begin position="123"/>
        <end position="132"/>
    </location>
</feature>
<dbReference type="EMBL" id="JANAVB010004797">
    <property type="protein sequence ID" value="KAJ6847983.1"/>
    <property type="molecule type" value="Genomic_DNA"/>
</dbReference>
<sequence>MAGASGTPCEYCRLSAAVVICRADSARLCLVCDRLVHSANALSLKHVRSRVCDGCGAQPATARCSTDALSLCSDCDFDAHARDAGSGSDPAHARSAIEGFSGCPSAFALAAAWGVDLDPTAKPNSGSGSPGSEPDPETDWSNLESFLDADPVCQDLYVPCAETKQQKCSSLLDQLIELASRDSLSVADLPSHMGRGSPVPTDLNPKSPCRSVSVAVGQENEHQIVDYMPFTSLLMMTTPAKCVDFKGQGDRIEEDEEFVWDCGPNNDHSAQIWDFNLGRSGDHESSQFDIGYGINTSGFTIKTYSNLLKENSFSTTKVLEDMYDSSCPSASEDVLSTTIHHISSQNFGAVSLTGKWNSNHSSSAAVGLTPAESAVIRSLCSHDPVPGSANEISFGNEMVRAVKKVDSELLAQNRGNAMLRYKEKRKNRRHGLPINFS</sequence>
<dbReference type="PANTHER" id="PTHR31717">
    <property type="entry name" value="ZINC FINGER PROTEIN CONSTANS-LIKE 10"/>
    <property type="match status" value="1"/>
</dbReference>
<gene>
    <name evidence="7" type="ORF">M6B38_115775</name>
</gene>